<dbReference type="AlphaFoldDB" id="G0EGN6"/>
<dbReference type="eggNOG" id="arCOG03590">
    <property type="taxonomic scope" value="Archaea"/>
</dbReference>
<evidence type="ECO:0000313" key="1">
    <source>
        <dbReference type="EMBL" id="AEM38410.1"/>
    </source>
</evidence>
<dbReference type="Proteomes" id="UP000001037">
    <property type="component" value="Chromosome"/>
</dbReference>
<keyword evidence="2" id="KW-1185">Reference proteome</keyword>
<evidence type="ECO:0000313" key="2">
    <source>
        <dbReference type="Proteomes" id="UP000001037"/>
    </source>
</evidence>
<gene>
    <name evidence="1" type="ordered locus">Pyrfu_0539</name>
</gene>
<sequence>MTGVAPSDAGLEARRLEGEARAAREKIRAFEERYGMSSREFLGRFLRGELGDEQDFIEWWGELVFLEEAERGLEELRRAERGGEKERG</sequence>
<reference evidence="1 2" key="1">
    <citation type="journal article" date="2011" name="Stand. Genomic Sci.">
        <title>Complete genome sequence of the hyperthermophilic chemolithoautotroph Pyrolobus fumarii type strain (1A).</title>
        <authorList>
            <person name="Anderson I."/>
            <person name="Goker M."/>
            <person name="Nolan M."/>
            <person name="Lucas S."/>
            <person name="Hammon N."/>
            <person name="Deshpande S."/>
            <person name="Cheng J.F."/>
            <person name="Tapia R."/>
            <person name="Han C."/>
            <person name="Goodwin L."/>
            <person name="Pitluck S."/>
            <person name="Huntemann M."/>
            <person name="Liolios K."/>
            <person name="Ivanova N."/>
            <person name="Pagani I."/>
            <person name="Mavromatis K."/>
            <person name="Ovchinikova G."/>
            <person name="Pati A."/>
            <person name="Chen A."/>
            <person name="Palaniappan K."/>
            <person name="Land M."/>
            <person name="Hauser L."/>
            <person name="Brambilla E.M."/>
            <person name="Huber H."/>
            <person name="Yasawong M."/>
            <person name="Rohde M."/>
            <person name="Spring S."/>
            <person name="Abt B."/>
            <person name="Sikorski J."/>
            <person name="Wirth R."/>
            <person name="Detter J.C."/>
            <person name="Woyke T."/>
            <person name="Bristow J."/>
            <person name="Eisen J.A."/>
            <person name="Markowitz V."/>
            <person name="Hugenholtz P."/>
            <person name="Kyrpides N.C."/>
            <person name="Klenk H.P."/>
            <person name="Lapidus A."/>
        </authorList>
    </citation>
    <scope>NUCLEOTIDE SEQUENCE [LARGE SCALE GENOMIC DNA]</scope>
    <source>
        <strain evidence="2">DSM 11204 / 1A</strain>
    </source>
</reference>
<proteinExistence type="predicted"/>
<dbReference type="EMBL" id="CP002838">
    <property type="protein sequence ID" value="AEM38410.1"/>
    <property type="molecule type" value="Genomic_DNA"/>
</dbReference>
<dbReference type="KEGG" id="pfm:Pyrfu_0539"/>
<organism evidence="1 2">
    <name type="scientific">Pyrolobus fumarii (strain DSM 11204 / 1A)</name>
    <dbReference type="NCBI Taxonomy" id="694429"/>
    <lineage>
        <taxon>Archaea</taxon>
        <taxon>Thermoproteota</taxon>
        <taxon>Thermoprotei</taxon>
        <taxon>Desulfurococcales</taxon>
        <taxon>Pyrodictiaceae</taxon>
        <taxon>Pyrolobus</taxon>
    </lineage>
</organism>
<accession>G0EGN6</accession>
<name>G0EGN6_PYRF1</name>
<dbReference type="HOGENOM" id="CLU_2461891_0_0_2"/>
<dbReference type="InParanoid" id="G0EGN6"/>
<dbReference type="STRING" id="694429.Pyrfu_0539"/>
<protein>
    <submittedName>
        <fullName evidence="1">Uncharacterized protein</fullName>
    </submittedName>
</protein>